<keyword evidence="3" id="KW-1185">Reference proteome</keyword>
<dbReference type="SUPFAM" id="SSF48452">
    <property type="entry name" value="TPR-like"/>
    <property type="match status" value="1"/>
</dbReference>
<dbReference type="InterPro" id="IPR019734">
    <property type="entry name" value="TPR_rpt"/>
</dbReference>
<dbReference type="RefSeq" id="WP_188634062.1">
    <property type="nucleotide sequence ID" value="NZ_BMNQ01000068.1"/>
</dbReference>
<evidence type="ECO:0000313" key="2">
    <source>
        <dbReference type="EMBL" id="GGK06570.1"/>
    </source>
</evidence>
<dbReference type="InterPro" id="IPR011990">
    <property type="entry name" value="TPR-like_helical_dom_sf"/>
</dbReference>
<evidence type="ECO:0008006" key="4">
    <source>
        <dbReference type="Google" id="ProtNLM"/>
    </source>
</evidence>
<evidence type="ECO:0000313" key="3">
    <source>
        <dbReference type="Proteomes" id="UP000658382"/>
    </source>
</evidence>
<dbReference type="Gene3D" id="1.25.40.10">
    <property type="entry name" value="Tetratricopeptide repeat domain"/>
    <property type="match status" value="1"/>
</dbReference>
<dbReference type="AlphaFoldDB" id="A0A917Q1V2"/>
<feature type="repeat" description="TPR" evidence="1">
    <location>
        <begin position="398"/>
        <end position="431"/>
    </location>
</feature>
<proteinExistence type="predicted"/>
<protein>
    <recommendedName>
        <fullName evidence="4">Tetratricopeptide repeat protein</fullName>
    </recommendedName>
</protein>
<gene>
    <name evidence="2" type="ORF">GCM10007063_31440</name>
</gene>
<keyword evidence="1" id="KW-0802">TPR repeat</keyword>
<comment type="caution">
    <text evidence="2">The sequence shown here is derived from an EMBL/GenBank/DDBJ whole genome shotgun (WGS) entry which is preliminary data.</text>
</comment>
<organism evidence="2 3">
    <name type="scientific">Lentibacillus kapialis</name>
    <dbReference type="NCBI Taxonomy" id="340214"/>
    <lineage>
        <taxon>Bacteria</taxon>
        <taxon>Bacillati</taxon>
        <taxon>Bacillota</taxon>
        <taxon>Bacilli</taxon>
        <taxon>Bacillales</taxon>
        <taxon>Bacillaceae</taxon>
        <taxon>Lentibacillus</taxon>
    </lineage>
</organism>
<reference evidence="2" key="2">
    <citation type="submission" date="2020-09" db="EMBL/GenBank/DDBJ databases">
        <authorList>
            <person name="Sun Q."/>
            <person name="Ohkuma M."/>
        </authorList>
    </citation>
    <scope>NUCLEOTIDE SEQUENCE</scope>
    <source>
        <strain evidence="2">JCM 12580</strain>
    </source>
</reference>
<sequence>MKQNQFDIYRANGKPLHIYPQRIALYHQAKIIEAVSDNHDMYYLFFYRQDFLTAAKAKKLRRHSFIESAFKQGIVFNAPHPFVEELFSTNNHYRIIRFAPLLKKLDKHYTPQEKAYILTFFESFISKKRLFNEIKSVFYIYRRKGQNVMAYQIVRVFMDFAPKHDFVRQLRSDLNFKRYAAMYHNQSEEILKQDVIFAEKVFYSKITNDTYFQQLINLLHEQSRWMDLTALYCAKLIRDPSEKYYDPLTNLLTRYLENPQIMHILEDLHCTLTQYTPLKQDLLKQYIKLNKLEHVLNMFDDPELELNTAQTASIREMLEQLDPGSQSLSSEQLQSLFKITIDCHPNKAEELIHEYTSALLKEQEPLYIRELLQPFADRREVHLIYQKVNRLITFNDDLDQMQMLGELYYEFSRTEQAIECFSWEMELKPDDPTPLKWLAKIYQELGMEQESKAYRQLLSNLQKRA</sequence>
<name>A0A917Q1V2_9BACI</name>
<dbReference type="EMBL" id="BMNQ01000068">
    <property type="protein sequence ID" value="GGK06570.1"/>
    <property type="molecule type" value="Genomic_DNA"/>
</dbReference>
<dbReference type="Proteomes" id="UP000658382">
    <property type="component" value="Unassembled WGS sequence"/>
</dbReference>
<reference evidence="2" key="1">
    <citation type="journal article" date="2014" name="Int. J. Syst. Evol. Microbiol.">
        <title>Complete genome sequence of Corynebacterium casei LMG S-19264T (=DSM 44701T), isolated from a smear-ripened cheese.</title>
        <authorList>
            <consortium name="US DOE Joint Genome Institute (JGI-PGF)"/>
            <person name="Walter F."/>
            <person name="Albersmeier A."/>
            <person name="Kalinowski J."/>
            <person name="Ruckert C."/>
        </authorList>
    </citation>
    <scope>NUCLEOTIDE SEQUENCE</scope>
    <source>
        <strain evidence="2">JCM 12580</strain>
    </source>
</reference>
<accession>A0A917Q1V2</accession>
<dbReference type="PROSITE" id="PS50005">
    <property type="entry name" value="TPR"/>
    <property type="match status" value="1"/>
</dbReference>
<evidence type="ECO:0000256" key="1">
    <source>
        <dbReference type="PROSITE-ProRule" id="PRU00339"/>
    </source>
</evidence>